<dbReference type="PANTHER" id="PTHR43797:SF2">
    <property type="entry name" value="HOMOCYSTEINE_CYSTEINE SYNTHASE"/>
    <property type="match status" value="1"/>
</dbReference>
<dbReference type="Gene3D" id="3.40.640.10">
    <property type="entry name" value="Type I PLP-dependent aspartate aminotransferase-like (Major domain)"/>
    <property type="match status" value="1"/>
</dbReference>
<dbReference type="GO" id="GO:0071269">
    <property type="term" value="P:L-homocysteine biosynthetic process"/>
    <property type="evidence" value="ECO:0007669"/>
    <property type="project" value="TreeGrafter"/>
</dbReference>
<evidence type="ECO:0000313" key="7">
    <source>
        <dbReference type="EMBL" id="TCJ87503.1"/>
    </source>
</evidence>
<dbReference type="RefSeq" id="WP_131905773.1">
    <property type="nucleotide sequence ID" value="NZ_BAAAFU010000004.1"/>
</dbReference>
<dbReference type="OrthoDB" id="9805807at2"/>
<keyword evidence="4 5" id="KW-0663">Pyridoxal phosphate</keyword>
<evidence type="ECO:0000256" key="2">
    <source>
        <dbReference type="ARBA" id="ARBA00009077"/>
    </source>
</evidence>
<evidence type="ECO:0000256" key="4">
    <source>
        <dbReference type="ARBA" id="ARBA00022898"/>
    </source>
</evidence>
<dbReference type="NCBIfam" id="TIGR01326">
    <property type="entry name" value="OAH_OAS_sulfhy"/>
    <property type="match status" value="1"/>
</dbReference>
<dbReference type="PANTHER" id="PTHR43797">
    <property type="entry name" value="HOMOCYSTEINE/CYSTEINE SYNTHASE"/>
    <property type="match status" value="1"/>
</dbReference>
<evidence type="ECO:0000256" key="5">
    <source>
        <dbReference type="PIRSR" id="PIRSR001434-2"/>
    </source>
</evidence>
<protein>
    <submittedName>
        <fullName evidence="7">O-acetylhomoserine sulfhydrylase</fullName>
    </submittedName>
</protein>
<evidence type="ECO:0000256" key="6">
    <source>
        <dbReference type="RuleBase" id="RU362118"/>
    </source>
</evidence>
<dbReference type="GO" id="GO:0003961">
    <property type="term" value="F:O-acetylhomoserine aminocarboxypropyltransferase activity"/>
    <property type="evidence" value="ECO:0007669"/>
    <property type="project" value="TreeGrafter"/>
</dbReference>
<organism evidence="7 8">
    <name type="scientific">Cocleimonas flava</name>
    <dbReference type="NCBI Taxonomy" id="634765"/>
    <lineage>
        <taxon>Bacteria</taxon>
        <taxon>Pseudomonadati</taxon>
        <taxon>Pseudomonadota</taxon>
        <taxon>Gammaproteobacteria</taxon>
        <taxon>Thiotrichales</taxon>
        <taxon>Thiotrichaceae</taxon>
        <taxon>Cocleimonas</taxon>
    </lineage>
</organism>
<dbReference type="InterPro" id="IPR015421">
    <property type="entry name" value="PyrdxlP-dep_Trfase_major"/>
</dbReference>
<dbReference type="InterPro" id="IPR006235">
    <property type="entry name" value="OAc-hSer/O-AcSer_sulfhydrylase"/>
</dbReference>
<dbReference type="GO" id="GO:0030170">
    <property type="term" value="F:pyridoxal phosphate binding"/>
    <property type="evidence" value="ECO:0007669"/>
    <property type="project" value="InterPro"/>
</dbReference>
<feature type="modified residue" description="N6-(pyridoxal phosphate)lysine" evidence="5">
    <location>
        <position position="210"/>
    </location>
</feature>
<name>A0A4R1F106_9GAMM</name>
<evidence type="ECO:0000313" key="8">
    <source>
        <dbReference type="Proteomes" id="UP000294887"/>
    </source>
</evidence>
<dbReference type="GO" id="GO:0006535">
    <property type="term" value="P:cysteine biosynthetic process from serine"/>
    <property type="evidence" value="ECO:0007669"/>
    <property type="project" value="TreeGrafter"/>
</dbReference>
<evidence type="ECO:0000256" key="1">
    <source>
        <dbReference type="ARBA" id="ARBA00001933"/>
    </source>
</evidence>
<dbReference type="FunFam" id="3.40.640.10:FF:000035">
    <property type="entry name" value="O-succinylhomoserine sulfhydrylase"/>
    <property type="match status" value="1"/>
</dbReference>
<dbReference type="InterPro" id="IPR000277">
    <property type="entry name" value="Cys/Met-Metab_PyrdxlP-dep_enz"/>
</dbReference>
<reference evidence="7 8" key="1">
    <citation type="submission" date="2019-03" db="EMBL/GenBank/DDBJ databases">
        <title>Genomic Encyclopedia of Type Strains, Phase IV (KMG-IV): sequencing the most valuable type-strain genomes for metagenomic binning, comparative biology and taxonomic classification.</title>
        <authorList>
            <person name="Goeker M."/>
        </authorList>
    </citation>
    <scope>NUCLEOTIDE SEQUENCE [LARGE SCALE GENOMIC DNA]</scope>
    <source>
        <strain evidence="7 8">DSM 24830</strain>
    </source>
</reference>
<keyword evidence="3" id="KW-0808">Transferase</keyword>
<comment type="caution">
    <text evidence="7">The sequence shown here is derived from an EMBL/GenBank/DDBJ whole genome shotgun (WGS) entry which is preliminary data.</text>
</comment>
<evidence type="ECO:0000256" key="3">
    <source>
        <dbReference type="ARBA" id="ARBA00022679"/>
    </source>
</evidence>
<proteinExistence type="inferred from homology"/>
<keyword evidence="8" id="KW-1185">Reference proteome</keyword>
<dbReference type="EMBL" id="SMFQ01000003">
    <property type="protein sequence ID" value="TCJ87503.1"/>
    <property type="molecule type" value="Genomic_DNA"/>
</dbReference>
<dbReference type="InterPro" id="IPR015422">
    <property type="entry name" value="PyrdxlP-dep_Trfase_small"/>
</dbReference>
<dbReference type="GO" id="GO:0005737">
    <property type="term" value="C:cytoplasm"/>
    <property type="evidence" value="ECO:0007669"/>
    <property type="project" value="TreeGrafter"/>
</dbReference>
<comment type="similarity">
    <text evidence="2 6">Belongs to the trans-sulfuration enzymes family.</text>
</comment>
<dbReference type="CDD" id="cd00614">
    <property type="entry name" value="CGS_like"/>
    <property type="match status" value="1"/>
</dbReference>
<dbReference type="GO" id="GO:0019346">
    <property type="term" value="P:transsulfuration"/>
    <property type="evidence" value="ECO:0007669"/>
    <property type="project" value="InterPro"/>
</dbReference>
<dbReference type="GO" id="GO:0004124">
    <property type="term" value="F:cysteine synthase activity"/>
    <property type="evidence" value="ECO:0007669"/>
    <property type="project" value="TreeGrafter"/>
</dbReference>
<sequence length="441" mass="47104">MSKSSFFDPQTIALHTGYQPDSEHGSRAVPIYQTTSYAFQDVSHGAALFNVERGGHIYSRMTNPTVAVLEQRMAALEGGVGCVCTASGMSALFTTFASLCSAGDHIVSAAQIYGSTATLLGHTLRRFGIETTFVDVNDHQGIKDAIQENTKLLFCETIGNPSLDVADIPALAKIGEEAHLPLVVDATFSTPVLQNPISQGANVVIHSLTKWIGGSGNSIGGAIVDGGNFEWGDPDKDRQFPTVCEPYTPFHGINFYEEFGPSALSMRIRAESMRDFGSTLSPQNAFYLLQGLESLSLRMPKHVENAESLAQWLLKNEAVDWVNHPSLDSHPNKDLAKELLPNGAGSILSFGVKGGRQAGAAFMDALQLATNLANVGDSRTLVLHPGSTTHSRMDAEAMKAAGISEDLIRVSVGIESLRDIKGDFSRGLKAAQKVAAVAQGE</sequence>
<dbReference type="Gene3D" id="3.90.1150.10">
    <property type="entry name" value="Aspartate Aminotransferase, domain 1"/>
    <property type="match status" value="1"/>
</dbReference>
<dbReference type="Proteomes" id="UP000294887">
    <property type="component" value="Unassembled WGS sequence"/>
</dbReference>
<comment type="cofactor">
    <cofactor evidence="1 6">
        <name>pyridoxal 5'-phosphate</name>
        <dbReference type="ChEBI" id="CHEBI:597326"/>
    </cofactor>
</comment>
<dbReference type="Pfam" id="PF01053">
    <property type="entry name" value="Cys_Met_Meta_PP"/>
    <property type="match status" value="1"/>
</dbReference>
<gene>
    <name evidence="7" type="ORF">EV695_2013</name>
</gene>
<dbReference type="SUPFAM" id="SSF53383">
    <property type="entry name" value="PLP-dependent transferases"/>
    <property type="match status" value="1"/>
</dbReference>
<dbReference type="AlphaFoldDB" id="A0A4R1F106"/>
<accession>A0A4R1F106</accession>
<dbReference type="InterPro" id="IPR015424">
    <property type="entry name" value="PyrdxlP-dep_Trfase"/>
</dbReference>
<dbReference type="PIRSF" id="PIRSF001434">
    <property type="entry name" value="CGS"/>
    <property type="match status" value="1"/>
</dbReference>